<organism evidence="10">
    <name type="scientific">uncultured Sorangium sp</name>
    <dbReference type="NCBI Taxonomy" id="491148"/>
    <lineage>
        <taxon>Bacteria</taxon>
        <taxon>Pseudomonadati</taxon>
        <taxon>Myxococcota</taxon>
        <taxon>Polyangia</taxon>
        <taxon>Polyangiales</taxon>
        <taxon>Polyangiaceae</taxon>
        <taxon>Sorangium</taxon>
        <taxon>environmental samples</taxon>
    </lineage>
</organism>
<comment type="similarity">
    <text evidence="2">Belongs to the disproportionating enzyme family.</text>
</comment>
<dbReference type="EMBL" id="KF120973">
    <property type="protein sequence ID" value="AIA88253.1"/>
    <property type="molecule type" value="Genomic_DNA"/>
</dbReference>
<proteinExistence type="inferred from homology"/>
<evidence type="ECO:0000256" key="7">
    <source>
        <dbReference type="ARBA" id="ARBA00023277"/>
    </source>
</evidence>
<feature type="non-terminal residue" evidence="10">
    <location>
        <position position="94"/>
    </location>
</feature>
<evidence type="ECO:0000256" key="3">
    <source>
        <dbReference type="ARBA" id="ARBA00012560"/>
    </source>
</evidence>
<dbReference type="Pfam" id="PF02446">
    <property type="entry name" value="Glyco_hydro_77"/>
    <property type="match status" value="1"/>
</dbReference>
<dbReference type="SUPFAM" id="SSF51445">
    <property type="entry name" value="(Trans)glycosidases"/>
    <property type="match status" value="1"/>
</dbReference>
<dbReference type="AlphaFoldDB" id="A0A060BUZ9"/>
<dbReference type="PANTHER" id="PTHR32438:SF5">
    <property type="entry name" value="4-ALPHA-GLUCANOTRANSFERASE DPE1, CHLOROPLASTIC_AMYLOPLASTIC"/>
    <property type="match status" value="1"/>
</dbReference>
<dbReference type="PANTHER" id="PTHR32438">
    <property type="entry name" value="4-ALPHA-GLUCANOTRANSFERASE DPE1, CHLOROPLASTIC/AMYLOPLASTIC"/>
    <property type="match status" value="1"/>
</dbReference>
<dbReference type="GO" id="GO:0004134">
    <property type="term" value="F:4-alpha-glucanotransferase activity"/>
    <property type="evidence" value="ECO:0007669"/>
    <property type="project" value="UniProtKB-EC"/>
</dbReference>
<evidence type="ECO:0000313" key="10">
    <source>
        <dbReference type="EMBL" id="AIA88253.1"/>
    </source>
</evidence>
<keyword evidence="5" id="KW-0328">Glycosyltransferase</keyword>
<name>A0A060BUZ9_9BACT</name>
<accession>A0A060BUZ9</accession>
<dbReference type="GO" id="GO:0005975">
    <property type="term" value="P:carbohydrate metabolic process"/>
    <property type="evidence" value="ECO:0007669"/>
    <property type="project" value="InterPro"/>
</dbReference>
<evidence type="ECO:0000256" key="8">
    <source>
        <dbReference type="ARBA" id="ARBA00031423"/>
    </source>
</evidence>
<evidence type="ECO:0000256" key="1">
    <source>
        <dbReference type="ARBA" id="ARBA00000439"/>
    </source>
</evidence>
<reference evidence="10" key="1">
    <citation type="journal article" date="2013" name="Environ. Microbiol.">
        <title>Seasonally variable intestinal metagenomes of the red palm weevil (Rhynchophorus ferrugineus).</title>
        <authorList>
            <person name="Jia S."/>
            <person name="Zhang X."/>
            <person name="Zhang G."/>
            <person name="Yin A."/>
            <person name="Zhang S."/>
            <person name="Li F."/>
            <person name="Wang L."/>
            <person name="Zhao D."/>
            <person name="Yun Q."/>
            <person name="Tala"/>
            <person name="Wang J."/>
            <person name="Sun G."/>
            <person name="Baabdullah M."/>
            <person name="Yu X."/>
            <person name="Hu S."/>
            <person name="Al-Mssallem I.S."/>
            <person name="Yu J."/>
        </authorList>
    </citation>
    <scope>NUCLEOTIDE SEQUENCE</scope>
</reference>
<sequence length="94" mass="9951">MAGFADRRDAGIVLPLFSLRSRRDWGVGDIGDLPGLVRWMQTAGLAAVQLLPIFEVPPGERSPYGGLSSFAIDPVYVAVDQVDELAGGLPDAIA</sequence>
<evidence type="ECO:0000256" key="5">
    <source>
        <dbReference type="ARBA" id="ARBA00022676"/>
    </source>
</evidence>
<evidence type="ECO:0000256" key="9">
    <source>
        <dbReference type="ARBA" id="ARBA00031501"/>
    </source>
</evidence>
<evidence type="ECO:0000256" key="4">
    <source>
        <dbReference type="ARBA" id="ARBA00020295"/>
    </source>
</evidence>
<dbReference type="InterPro" id="IPR003385">
    <property type="entry name" value="Glyco_hydro_77"/>
</dbReference>
<protein>
    <recommendedName>
        <fullName evidence="4">4-alpha-glucanotransferase</fullName>
        <ecNumber evidence="3">2.4.1.25</ecNumber>
    </recommendedName>
    <alternativeName>
        <fullName evidence="8">Amylomaltase</fullName>
    </alternativeName>
    <alternativeName>
        <fullName evidence="9">Disproportionating enzyme</fullName>
    </alternativeName>
</protein>
<keyword evidence="6" id="KW-0808">Transferase</keyword>
<dbReference type="EC" id="2.4.1.25" evidence="3"/>
<keyword evidence="7" id="KW-0119">Carbohydrate metabolism</keyword>
<evidence type="ECO:0000256" key="2">
    <source>
        <dbReference type="ARBA" id="ARBA00005684"/>
    </source>
</evidence>
<comment type="catalytic activity">
    <reaction evidence="1">
        <text>Transfers a segment of a (1-&gt;4)-alpha-D-glucan to a new position in an acceptor, which may be glucose or a (1-&gt;4)-alpha-D-glucan.</text>
        <dbReference type="EC" id="2.4.1.25"/>
    </reaction>
</comment>
<evidence type="ECO:0000256" key="6">
    <source>
        <dbReference type="ARBA" id="ARBA00022679"/>
    </source>
</evidence>
<dbReference type="InterPro" id="IPR017853">
    <property type="entry name" value="GH"/>
</dbReference>
<dbReference type="Gene3D" id="3.20.20.80">
    <property type="entry name" value="Glycosidases"/>
    <property type="match status" value="1"/>
</dbReference>